<dbReference type="SUPFAM" id="SSF56784">
    <property type="entry name" value="HAD-like"/>
    <property type="match status" value="1"/>
</dbReference>
<evidence type="ECO:0000313" key="1">
    <source>
        <dbReference type="EMBL" id="KKP45233.1"/>
    </source>
</evidence>
<organism evidence="1 2">
    <name type="scientific">Candidatus Woesebacteria bacterium GW2011_GWB1_33_22</name>
    <dbReference type="NCBI Taxonomy" id="1618566"/>
    <lineage>
        <taxon>Bacteria</taxon>
        <taxon>Candidatus Woeseibacteriota</taxon>
    </lineage>
</organism>
<comment type="caution">
    <text evidence="1">The sequence shown here is derived from an EMBL/GenBank/DDBJ whole genome shotgun (WGS) entry which is preliminary data.</text>
</comment>
<dbReference type="Proteomes" id="UP000034778">
    <property type="component" value="Unassembled WGS sequence"/>
</dbReference>
<dbReference type="STRING" id="1618566.UR35_C0002G0066"/>
<reference evidence="1 2" key="1">
    <citation type="journal article" date="2015" name="Nature">
        <title>rRNA introns, odd ribosomes, and small enigmatic genomes across a large radiation of phyla.</title>
        <authorList>
            <person name="Brown C.T."/>
            <person name="Hug L.A."/>
            <person name="Thomas B.C."/>
            <person name="Sharon I."/>
            <person name="Castelle C.J."/>
            <person name="Singh A."/>
            <person name="Wilkins M.J."/>
            <person name="Williams K.H."/>
            <person name="Banfield J.F."/>
        </authorList>
    </citation>
    <scope>NUCLEOTIDE SEQUENCE [LARGE SCALE GENOMIC DNA]</scope>
</reference>
<dbReference type="InterPro" id="IPR036412">
    <property type="entry name" value="HAD-like_sf"/>
</dbReference>
<dbReference type="Gene3D" id="3.40.50.1000">
    <property type="entry name" value="HAD superfamily/HAD-like"/>
    <property type="match status" value="1"/>
</dbReference>
<sequence>MKISNIQVSEKRGIVKLTWEFDYKGKLRSVWFELNKKQVFKKNLKSGTSFLCFALLPAMIAEEDVDLNGLSISKRLFEEINKIQDIYINWFPKLKLSKVGIKNFKLITDVKPCGKRIVSLFTGGVDSFDTILQNRKMKNESRIDSLLYVFGLDIHFRDKELINQTKIYIDNVAKALSYETIYVKTNLREFTEKVVIWDFLLAPVFSCIANLFQGYISQLFIPSTTDNEHLFPDGSHPQLDSLFSTENIKIIHYGSERKRIEKILINISRSNIALENLRVCWLNYGGKVNCGVCEKCVRTMIGLEIAGVAGRAKTFTNRLNLEQLEKLEINKPTLRHFYLELFEESKNFKSNILLKLKPNLNMALKHFDKNFLDQNVPTSFKKKNKNIVFFDFNGVLSYNKFWNSLSSKDHELHKFQTQIEEFLFKENKQIIIDWMIGKYTSEDINQMLAKNLNIPFKKLYKTFRNDCSKIDISEKILIKAGKLKKYYKVILATDNMDSFDRFTLKNNKLLKNAFDYIDNSYNIKTFKTSNEGKYFLDRIFEMNAVTSNCILIDDSKRNCELFKKLGGIAFNVTGESEVIKICNYLIKRSTSKWEWQY</sequence>
<proteinExistence type="predicted"/>
<name>A0A0F9ZLY6_9BACT</name>
<evidence type="ECO:0000313" key="2">
    <source>
        <dbReference type="Proteomes" id="UP000034778"/>
    </source>
</evidence>
<dbReference type="EMBL" id="LBOW01000002">
    <property type="protein sequence ID" value="KKP45233.1"/>
    <property type="molecule type" value="Genomic_DNA"/>
</dbReference>
<dbReference type="AlphaFoldDB" id="A0A0F9ZLY6"/>
<accession>A0A0F9ZLY6</accession>
<dbReference type="Gene3D" id="1.10.150.240">
    <property type="entry name" value="Putative phosphatase, domain 2"/>
    <property type="match status" value="1"/>
</dbReference>
<gene>
    <name evidence="1" type="ORF">UR35_C0002G0066</name>
</gene>
<dbReference type="InterPro" id="IPR023198">
    <property type="entry name" value="PGP-like_dom2"/>
</dbReference>
<dbReference type="InterPro" id="IPR023214">
    <property type="entry name" value="HAD_sf"/>
</dbReference>
<protein>
    <submittedName>
        <fullName evidence="1">Uncharacterized protein</fullName>
    </submittedName>
</protein>